<dbReference type="Gene3D" id="3.60.15.10">
    <property type="entry name" value="Ribonuclease Z/Hydroxyacylglutathione hydrolase-like"/>
    <property type="match status" value="1"/>
</dbReference>
<dbReference type="InterPro" id="IPR001279">
    <property type="entry name" value="Metallo-B-lactamas"/>
</dbReference>
<gene>
    <name evidence="2" type="ORF">ACFYXQ_30665</name>
</gene>
<dbReference type="SUPFAM" id="SSF56281">
    <property type="entry name" value="Metallo-hydrolase/oxidoreductase"/>
    <property type="match status" value="1"/>
</dbReference>
<dbReference type="SMART" id="SM00849">
    <property type="entry name" value="Lactamase_B"/>
    <property type="match status" value="1"/>
</dbReference>
<dbReference type="PANTHER" id="PTHR42951:SF4">
    <property type="entry name" value="ACYL-COENZYME A THIOESTERASE MBLAC2"/>
    <property type="match status" value="1"/>
</dbReference>
<protein>
    <submittedName>
        <fullName evidence="2">MBL fold metallo-hydrolase</fullName>
    </submittedName>
</protein>
<dbReference type="EMBL" id="JBIAQY010000012">
    <property type="protein sequence ID" value="MFF3572152.1"/>
    <property type="molecule type" value="Genomic_DNA"/>
</dbReference>
<dbReference type="InterPro" id="IPR036866">
    <property type="entry name" value="RibonucZ/Hydroxyglut_hydro"/>
</dbReference>
<dbReference type="InterPro" id="IPR050855">
    <property type="entry name" value="NDM-1-like"/>
</dbReference>
<organism evidence="2 3">
    <name type="scientific">Nocardia jiangxiensis</name>
    <dbReference type="NCBI Taxonomy" id="282685"/>
    <lineage>
        <taxon>Bacteria</taxon>
        <taxon>Bacillati</taxon>
        <taxon>Actinomycetota</taxon>
        <taxon>Actinomycetes</taxon>
        <taxon>Mycobacteriales</taxon>
        <taxon>Nocardiaceae</taxon>
        <taxon>Nocardia</taxon>
    </lineage>
</organism>
<name>A0ABW6S7C3_9NOCA</name>
<accession>A0ABW6S7C3</accession>
<comment type="caution">
    <text evidence="2">The sequence shown here is derived from an EMBL/GenBank/DDBJ whole genome shotgun (WGS) entry which is preliminary data.</text>
</comment>
<reference evidence="2 3" key="1">
    <citation type="submission" date="2024-10" db="EMBL/GenBank/DDBJ databases">
        <title>The Natural Products Discovery Center: Release of the First 8490 Sequenced Strains for Exploring Actinobacteria Biosynthetic Diversity.</title>
        <authorList>
            <person name="Kalkreuter E."/>
            <person name="Kautsar S.A."/>
            <person name="Yang D."/>
            <person name="Bader C.D."/>
            <person name="Teijaro C.N."/>
            <person name="Fluegel L."/>
            <person name="Davis C.M."/>
            <person name="Simpson J.R."/>
            <person name="Lauterbach L."/>
            <person name="Steele A.D."/>
            <person name="Gui C."/>
            <person name="Meng S."/>
            <person name="Li G."/>
            <person name="Viehrig K."/>
            <person name="Ye F."/>
            <person name="Su P."/>
            <person name="Kiefer A.F."/>
            <person name="Nichols A."/>
            <person name="Cepeda A.J."/>
            <person name="Yan W."/>
            <person name="Fan B."/>
            <person name="Jiang Y."/>
            <person name="Adhikari A."/>
            <person name="Zheng C.-J."/>
            <person name="Schuster L."/>
            <person name="Cowan T.M."/>
            <person name="Smanski M.J."/>
            <person name="Chevrette M.G."/>
            <person name="De Carvalho L.P.S."/>
            <person name="Shen B."/>
        </authorList>
    </citation>
    <scope>NUCLEOTIDE SEQUENCE [LARGE SCALE GENOMIC DNA]</scope>
    <source>
        <strain evidence="2 3">NPDC002593</strain>
    </source>
</reference>
<feature type="domain" description="Metallo-beta-lactamase" evidence="1">
    <location>
        <begin position="33"/>
        <end position="251"/>
    </location>
</feature>
<evidence type="ECO:0000259" key="1">
    <source>
        <dbReference type="SMART" id="SM00849"/>
    </source>
</evidence>
<evidence type="ECO:0000313" key="3">
    <source>
        <dbReference type="Proteomes" id="UP001601992"/>
    </source>
</evidence>
<proteinExistence type="predicted"/>
<dbReference type="RefSeq" id="WP_387405809.1">
    <property type="nucleotide sequence ID" value="NZ_JBIAQY010000012.1"/>
</dbReference>
<dbReference type="PANTHER" id="PTHR42951">
    <property type="entry name" value="METALLO-BETA-LACTAMASE DOMAIN-CONTAINING"/>
    <property type="match status" value="1"/>
</dbReference>
<dbReference type="Proteomes" id="UP001601992">
    <property type="component" value="Unassembled WGS sequence"/>
</dbReference>
<keyword evidence="3" id="KW-1185">Reference proteome</keyword>
<dbReference type="Pfam" id="PF00753">
    <property type="entry name" value="Lactamase_B"/>
    <property type="match status" value="1"/>
</dbReference>
<evidence type="ECO:0000313" key="2">
    <source>
        <dbReference type="EMBL" id="MFF3572152.1"/>
    </source>
</evidence>
<sequence length="306" mass="32506">MRPSAPASCIDAHSWFDVREVGRDIHMINEPGHAACYLVIGTRAALLFDSGLGIAPISEIVRELTHLPVLVVSSHHHIDHRGGNADLAAHLEVQDFCAHPAATEHGSGCAHDAADREFLRAYAGAMTRVVAEFGRFAELDARYFFTLARVGHPRPLPDLTRWTVEATPVTRTLADGETIDLGGRSLEVLHTPGHAPDALCLFERSSGTLLSGDTVLSAAHWLHGPGADPVGFAASTRRLAQLPVTRILAAHNIVCELPGRAAGEVARAAAALLEGTTTATAGYDMLGHPVTRHDCGPVTLLTPPSI</sequence>